<dbReference type="Pfam" id="PF02120">
    <property type="entry name" value="Flg_hook"/>
    <property type="match status" value="1"/>
</dbReference>
<dbReference type="CDD" id="cd17470">
    <property type="entry name" value="T3SS_Flik_C"/>
    <property type="match status" value="1"/>
</dbReference>
<dbReference type="InterPro" id="IPR052563">
    <property type="entry name" value="FliK"/>
</dbReference>
<keyword evidence="6" id="KW-0969">Cilium</keyword>
<evidence type="ECO:0000256" key="4">
    <source>
        <dbReference type="SAM" id="MobiDB-lite"/>
    </source>
</evidence>
<keyword evidence="6" id="KW-0282">Flagellum</keyword>
<dbReference type="GO" id="GO:0044780">
    <property type="term" value="P:bacterial-type flagellum assembly"/>
    <property type="evidence" value="ECO:0007669"/>
    <property type="project" value="InterPro"/>
</dbReference>
<dbReference type="Gene3D" id="3.30.750.140">
    <property type="match status" value="1"/>
</dbReference>
<protein>
    <submittedName>
        <fullName evidence="6">Flagellar hook-length control protein FliK</fullName>
    </submittedName>
</protein>
<dbReference type="InterPro" id="IPR038610">
    <property type="entry name" value="FliK-like_C_sf"/>
</dbReference>
<reference evidence="6 7" key="1">
    <citation type="submission" date="2016-12" db="EMBL/GenBank/DDBJ databases">
        <title>Complete genome sequence of Thauera chlorobenzoica, a Betaproteobacterium degrading haloaromatics anaerobically to CO2 and halides.</title>
        <authorList>
            <person name="Goris T."/>
            <person name="Mergelsberg M."/>
            <person name="Boll M."/>
        </authorList>
    </citation>
    <scope>NUCLEOTIDE SEQUENCE [LARGE SCALE GENOMIC DNA]</scope>
    <source>
        <strain evidence="6 7">3CB1</strain>
    </source>
</reference>
<organism evidence="6 7">
    <name type="scientific">Thauera chlorobenzoica</name>
    <dbReference type="NCBI Taxonomy" id="96773"/>
    <lineage>
        <taxon>Bacteria</taxon>
        <taxon>Pseudomonadati</taxon>
        <taxon>Pseudomonadota</taxon>
        <taxon>Betaproteobacteria</taxon>
        <taxon>Rhodocyclales</taxon>
        <taxon>Zoogloeaceae</taxon>
        <taxon>Thauera</taxon>
    </lineage>
</organism>
<evidence type="ECO:0000313" key="6">
    <source>
        <dbReference type="EMBL" id="APR03247.1"/>
    </source>
</evidence>
<dbReference type="KEGG" id="tcl:Tchl_0375"/>
<evidence type="ECO:0000256" key="2">
    <source>
        <dbReference type="ARBA" id="ARBA00009149"/>
    </source>
</evidence>
<evidence type="ECO:0000256" key="3">
    <source>
        <dbReference type="ARBA" id="ARBA00022795"/>
    </source>
</evidence>
<gene>
    <name evidence="6" type="ORF">Tchl_0375</name>
</gene>
<dbReference type="PANTHER" id="PTHR37533">
    <property type="entry name" value="FLAGELLAR HOOK-LENGTH CONTROL PROTEIN"/>
    <property type="match status" value="1"/>
</dbReference>
<evidence type="ECO:0000259" key="5">
    <source>
        <dbReference type="Pfam" id="PF02120"/>
    </source>
</evidence>
<sequence>MHGRDGARQIELRLSPPELGPLSVTLSMTERSAQLQFVAHHVQVREALEQAIPQLREALASQGITLGEAGVSDRRGDPQGSAGFTAGNRTGGEASADDGGEAGAAEQAAATAALLAAGRVDIHV</sequence>
<dbReference type="GO" id="GO:0009424">
    <property type="term" value="C:bacterial-type flagellum hook"/>
    <property type="evidence" value="ECO:0007669"/>
    <property type="project" value="InterPro"/>
</dbReference>
<name>A0A1L6F8K3_9RHOO</name>
<dbReference type="STRING" id="96773.Tchl_0375"/>
<dbReference type="Proteomes" id="UP000185739">
    <property type="component" value="Chromosome"/>
</dbReference>
<feature type="domain" description="Flagellar hook-length control protein-like C-terminal" evidence="5">
    <location>
        <begin position="4"/>
        <end position="79"/>
    </location>
</feature>
<feature type="region of interest" description="Disordered" evidence="4">
    <location>
        <begin position="68"/>
        <end position="108"/>
    </location>
</feature>
<keyword evidence="6" id="KW-0966">Cell projection</keyword>
<dbReference type="InterPro" id="IPR001635">
    <property type="entry name" value="Flag_hook_Flik"/>
</dbReference>
<evidence type="ECO:0000313" key="7">
    <source>
        <dbReference type="Proteomes" id="UP000185739"/>
    </source>
</evidence>
<dbReference type="InterPro" id="IPR021136">
    <property type="entry name" value="Flagellar_hook_control-like_C"/>
</dbReference>
<dbReference type="PRINTS" id="PR01007">
    <property type="entry name" value="FLGHOOKFLIK"/>
</dbReference>
<keyword evidence="3" id="KW-1005">Bacterial flagellum biogenesis</keyword>
<evidence type="ECO:0000256" key="1">
    <source>
        <dbReference type="ARBA" id="ARBA00003944"/>
    </source>
</evidence>
<dbReference type="PANTHER" id="PTHR37533:SF2">
    <property type="entry name" value="FLAGELLAR HOOK-LENGTH CONTROL PROTEIN"/>
    <property type="match status" value="1"/>
</dbReference>
<proteinExistence type="inferred from homology"/>
<comment type="function">
    <text evidence="1">Controls the length of the flagellar hook.</text>
</comment>
<dbReference type="EMBL" id="CP018839">
    <property type="protein sequence ID" value="APR03247.1"/>
    <property type="molecule type" value="Genomic_DNA"/>
</dbReference>
<accession>A0A1L6F8K3</accession>
<dbReference type="AlphaFoldDB" id="A0A1L6F8K3"/>
<comment type="similarity">
    <text evidence="2">Belongs to the FliK family.</text>
</comment>
<keyword evidence="7" id="KW-1185">Reference proteome</keyword>